<comment type="subcellular location">
    <subcellularLocation>
        <location evidence="1">Nucleus</location>
    </subcellularLocation>
</comment>
<dbReference type="InterPro" id="IPR052416">
    <property type="entry name" value="GTF3C_component"/>
</dbReference>
<keyword evidence="3" id="KW-0539">Nucleus</keyword>
<evidence type="ECO:0000256" key="3">
    <source>
        <dbReference type="ARBA" id="ARBA00023242"/>
    </source>
</evidence>
<evidence type="ECO:0000256" key="4">
    <source>
        <dbReference type="SAM" id="MobiDB-lite"/>
    </source>
</evidence>
<keyword evidence="5" id="KW-0472">Membrane</keyword>
<dbReference type="Gene3D" id="2.130.10.10">
    <property type="entry name" value="YVTN repeat-like/Quinoprotein amine dehydrogenase"/>
    <property type="match status" value="1"/>
</dbReference>
<evidence type="ECO:0000256" key="1">
    <source>
        <dbReference type="ARBA" id="ARBA00004123"/>
    </source>
</evidence>
<feature type="compositionally biased region" description="Basic and acidic residues" evidence="4">
    <location>
        <begin position="14"/>
        <end position="31"/>
    </location>
</feature>
<feature type="transmembrane region" description="Helical" evidence="5">
    <location>
        <begin position="467"/>
        <end position="485"/>
    </location>
</feature>
<dbReference type="SMART" id="SM00320">
    <property type="entry name" value="WD40"/>
    <property type="match status" value="4"/>
</dbReference>
<dbReference type="AlphaFoldDB" id="A0A2H9TLH2"/>
<keyword evidence="5" id="KW-1133">Transmembrane helix</keyword>
<dbReference type="InterPro" id="IPR015943">
    <property type="entry name" value="WD40/YVTN_repeat-like_dom_sf"/>
</dbReference>
<dbReference type="GO" id="GO:0000127">
    <property type="term" value="C:transcription factor TFIIIC complex"/>
    <property type="evidence" value="ECO:0007669"/>
    <property type="project" value="TreeGrafter"/>
</dbReference>
<sequence length="489" mass="54268">MRPKRNAALQARLRSTDLDTDGHSENEKEEAIPESPSSEERPVTPRRVYTPRRRGRPPKRATRTIAGLLDIGEWREVCQGSKWVTVVEEKNIKEEWISTIPMMEHVSNNVEIAAKFNVHIDDEHVHHVCVGPGGISALDAASDLLAVATFPYYGFRDHWTMTNEEHCSPIQLYRYTTQKTAPNVSSAHVATITHQFGLVRSLRWCPHSRNTLLALFGDGKVRVWSVPDHPVGTYSLENSILIGDDEYVITGVEWCPSIRGRIATGTANGLVLLWRIHNDRVECIAGLQSSKRPVTSVAFHSSDAMLLAIGVHDSPSLLIDLRRPHNPQTLLSTLALVPLVRWSPLNDVWILADSDGGVRALPSDSLVDRQTVPAGTFNAALLDVQVSPFHSIVAMAGVEGTVHLVRLDPRRRQLFEEQVLQVVSVTPDTVKISMRVVQPKLHKGPVSLPDYSRTISCLSWSKSPTSPGLLMVGLCSIGILFLFPIDNRL</sequence>
<dbReference type="PANTHER" id="PTHR15052:SF2">
    <property type="entry name" value="GENERAL TRANSCRIPTION FACTOR 3C POLYPEPTIDE 2"/>
    <property type="match status" value="1"/>
</dbReference>
<dbReference type="InterPro" id="IPR036322">
    <property type="entry name" value="WD40_repeat_dom_sf"/>
</dbReference>
<evidence type="ECO:0000256" key="2">
    <source>
        <dbReference type="ARBA" id="ARBA00023163"/>
    </source>
</evidence>
<dbReference type="InterPro" id="IPR001680">
    <property type="entry name" value="WD40_rpt"/>
</dbReference>
<name>A0A2H9TLH2_9FUNG</name>
<dbReference type="GO" id="GO:0006383">
    <property type="term" value="P:transcription by RNA polymerase III"/>
    <property type="evidence" value="ECO:0007669"/>
    <property type="project" value="TreeGrafter"/>
</dbReference>
<keyword evidence="5" id="KW-0812">Transmembrane</keyword>
<evidence type="ECO:0000313" key="7">
    <source>
        <dbReference type="Proteomes" id="UP000240830"/>
    </source>
</evidence>
<protein>
    <submittedName>
        <fullName evidence="6">Uncharacterized protein</fullName>
    </submittedName>
</protein>
<dbReference type="Proteomes" id="UP000240830">
    <property type="component" value="Unassembled WGS sequence"/>
</dbReference>
<proteinExistence type="predicted"/>
<dbReference type="EMBL" id="MTSL01000112">
    <property type="protein sequence ID" value="PJF18605.1"/>
    <property type="molecule type" value="Genomic_DNA"/>
</dbReference>
<dbReference type="OrthoDB" id="4703at2759"/>
<organism evidence="6 7">
    <name type="scientific">Paramicrosporidium saccamoebae</name>
    <dbReference type="NCBI Taxonomy" id="1246581"/>
    <lineage>
        <taxon>Eukaryota</taxon>
        <taxon>Fungi</taxon>
        <taxon>Fungi incertae sedis</taxon>
        <taxon>Cryptomycota</taxon>
        <taxon>Cryptomycota incertae sedis</taxon>
        <taxon>Paramicrosporidium</taxon>
    </lineage>
</organism>
<dbReference type="SUPFAM" id="SSF50978">
    <property type="entry name" value="WD40 repeat-like"/>
    <property type="match status" value="1"/>
</dbReference>
<feature type="region of interest" description="Disordered" evidence="4">
    <location>
        <begin position="1"/>
        <end position="60"/>
    </location>
</feature>
<dbReference type="GO" id="GO:0005634">
    <property type="term" value="C:nucleus"/>
    <property type="evidence" value="ECO:0007669"/>
    <property type="project" value="UniProtKB-SubCell"/>
</dbReference>
<comment type="caution">
    <text evidence="6">The sequence shown here is derived from an EMBL/GenBank/DDBJ whole genome shotgun (WGS) entry which is preliminary data.</text>
</comment>
<gene>
    <name evidence="6" type="ORF">PSACC_01548</name>
</gene>
<feature type="compositionally biased region" description="Basic residues" evidence="4">
    <location>
        <begin position="49"/>
        <end position="60"/>
    </location>
</feature>
<evidence type="ECO:0000256" key="5">
    <source>
        <dbReference type="SAM" id="Phobius"/>
    </source>
</evidence>
<reference evidence="6 7" key="1">
    <citation type="submission" date="2016-10" db="EMBL/GenBank/DDBJ databases">
        <title>The genome of Paramicrosporidium saccamoebae is the missing link in understanding Cryptomycota and Microsporidia evolution.</title>
        <authorList>
            <person name="Quandt C.A."/>
            <person name="Beaudet D."/>
            <person name="Corsaro D."/>
            <person name="Michel R."/>
            <person name="Corradi N."/>
            <person name="James T."/>
        </authorList>
    </citation>
    <scope>NUCLEOTIDE SEQUENCE [LARGE SCALE GENOMIC DNA]</scope>
    <source>
        <strain evidence="6 7">KSL3</strain>
    </source>
</reference>
<accession>A0A2H9TLH2</accession>
<evidence type="ECO:0000313" key="6">
    <source>
        <dbReference type="EMBL" id="PJF18605.1"/>
    </source>
</evidence>
<dbReference type="PANTHER" id="PTHR15052">
    <property type="entry name" value="RNA POLYMERASE III TRANSCRIPTION INITIATION FACTOR COMPLEX SUBUNIT"/>
    <property type="match status" value="1"/>
</dbReference>
<keyword evidence="2" id="KW-0804">Transcription</keyword>
<keyword evidence="7" id="KW-1185">Reference proteome</keyword>